<reference evidence="3" key="1">
    <citation type="journal article" date="2021" name="Arch. Microbiol.">
        <title>Methyloradius palustris gen. nov., sp. nov., a methanol-oxidizing bacterium isolated from snow.</title>
        <authorList>
            <person name="Miyadera T."/>
            <person name="Kojima H."/>
            <person name="Fukui M."/>
        </authorList>
    </citation>
    <scope>NUCLEOTIDE SEQUENCE</scope>
    <source>
        <strain evidence="3">Zm11</strain>
    </source>
</reference>
<gene>
    <name evidence="3" type="ORF">ZMTM_10650</name>
</gene>
<dbReference type="SUPFAM" id="SSF54285">
    <property type="entry name" value="MoaD/ThiS"/>
    <property type="match status" value="1"/>
</dbReference>
<dbReference type="InterPro" id="IPR037021">
    <property type="entry name" value="RnfH_sf"/>
</dbReference>
<accession>A0A8D5JQU0</accession>
<organism evidence="3 4">
    <name type="scientific">Methyloradius palustris</name>
    <dbReference type="NCBI Taxonomy" id="2778876"/>
    <lineage>
        <taxon>Bacteria</taxon>
        <taxon>Pseudomonadati</taxon>
        <taxon>Pseudomonadota</taxon>
        <taxon>Betaproteobacteria</taxon>
        <taxon>Nitrosomonadales</taxon>
        <taxon>Methylophilaceae</taxon>
        <taxon>Methyloradius</taxon>
    </lineage>
</organism>
<evidence type="ECO:0000313" key="3">
    <source>
        <dbReference type="EMBL" id="BCM24806.1"/>
    </source>
</evidence>
<proteinExistence type="inferred from homology"/>
<dbReference type="AlphaFoldDB" id="A0A8D5JQU0"/>
<dbReference type="Proteomes" id="UP000826722">
    <property type="component" value="Chromosome"/>
</dbReference>
<dbReference type="InterPro" id="IPR016155">
    <property type="entry name" value="Mopterin_synth/thiamin_S_b"/>
</dbReference>
<dbReference type="HAMAP" id="MF_00460">
    <property type="entry name" value="UPF0125_RnfH"/>
    <property type="match status" value="1"/>
</dbReference>
<evidence type="ECO:0000313" key="4">
    <source>
        <dbReference type="Proteomes" id="UP000826722"/>
    </source>
</evidence>
<dbReference type="InterPro" id="IPR005346">
    <property type="entry name" value="RnfH"/>
</dbReference>
<evidence type="ECO:0000256" key="1">
    <source>
        <dbReference type="ARBA" id="ARBA00010645"/>
    </source>
</evidence>
<dbReference type="RefSeq" id="WP_221765301.1">
    <property type="nucleotide sequence ID" value="NZ_AP024110.1"/>
</dbReference>
<dbReference type="Gene3D" id="3.10.20.280">
    <property type="entry name" value="RnfH-like"/>
    <property type="match status" value="1"/>
</dbReference>
<dbReference type="PANTHER" id="PTHR37483">
    <property type="entry name" value="UPF0125 PROTEIN RATB"/>
    <property type="match status" value="1"/>
</dbReference>
<dbReference type="NCBIfam" id="NF002490">
    <property type="entry name" value="PRK01777.1"/>
    <property type="match status" value="1"/>
</dbReference>
<dbReference type="Pfam" id="PF03658">
    <property type="entry name" value="Ub-RnfH"/>
    <property type="match status" value="1"/>
</dbReference>
<sequence length="102" mass="11489">MLGKLTSGNSGEIIVEVAYANPDMQLIVQLQLPKIATVKDAIETSGILLKFPEIDLNINKVGIFGKLCKLEKLLRHHDRVEIYRLLIADPKQLRRQNAAKKQ</sequence>
<dbReference type="KEGG" id="mpau:ZMTM_10650"/>
<comment type="similarity">
    <text evidence="1 2">Belongs to the UPF0125 (RnfH) family.</text>
</comment>
<evidence type="ECO:0000256" key="2">
    <source>
        <dbReference type="HAMAP-Rule" id="MF_00460"/>
    </source>
</evidence>
<name>A0A8D5JQU0_9PROT</name>
<keyword evidence="4" id="KW-1185">Reference proteome</keyword>
<dbReference type="PANTHER" id="PTHR37483:SF1">
    <property type="entry name" value="UPF0125 PROTEIN RATB"/>
    <property type="match status" value="1"/>
</dbReference>
<dbReference type="EMBL" id="AP024110">
    <property type="protein sequence ID" value="BCM24806.1"/>
    <property type="molecule type" value="Genomic_DNA"/>
</dbReference>
<protein>
    <recommendedName>
        <fullName evidence="2">UPF0125 protein ZMTM_10650</fullName>
    </recommendedName>
</protein>